<dbReference type="Proteomes" id="UP001152795">
    <property type="component" value="Unassembled WGS sequence"/>
</dbReference>
<evidence type="ECO:0000313" key="3">
    <source>
        <dbReference type="Proteomes" id="UP001152795"/>
    </source>
</evidence>
<feature type="region of interest" description="Disordered" evidence="1">
    <location>
        <begin position="91"/>
        <end position="125"/>
    </location>
</feature>
<feature type="compositionally biased region" description="Basic residues" evidence="1">
    <location>
        <begin position="9"/>
        <end position="20"/>
    </location>
</feature>
<feature type="region of interest" description="Disordered" evidence="1">
    <location>
        <begin position="182"/>
        <end position="222"/>
    </location>
</feature>
<evidence type="ECO:0000313" key="2">
    <source>
        <dbReference type="EMBL" id="CAB3988284.1"/>
    </source>
</evidence>
<reference evidence="2" key="1">
    <citation type="submission" date="2020-04" db="EMBL/GenBank/DDBJ databases">
        <authorList>
            <person name="Alioto T."/>
            <person name="Alioto T."/>
            <person name="Gomez Garrido J."/>
        </authorList>
    </citation>
    <scope>NUCLEOTIDE SEQUENCE</scope>
    <source>
        <strain evidence="2">A484AB</strain>
    </source>
</reference>
<name>A0A7D9HQH8_PARCT</name>
<proteinExistence type="predicted"/>
<gene>
    <name evidence="2" type="ORF">PACLA_8A014781</name>
</gene>
<dbReference type="EMBL" id="CACRXK020001301">
    <property type="protein sequence ID" value="CAB3988284.1"/>
    <property type="molecule type" value="Genomic_DNA"/>
</dbReference>
<comment type="caution">
    <text evidence="2">The sequence shown here is derived from an EMBL/GenBank/DDBJ whole genome shotgun (WGS) entry which is preliminary data.</text>
</comment>
<evidence type="ECO:0000256" key="1">
    <source>
        <dbReference type="SAM" id="MobiDB-lite"/>
    </source>
</evidence>
<sequence length="222" mass="24659">MKDVNNSLTRHRNGHNYNTKHKNDLKRPTPKTENASKLPISVDRVGIENQAIEAETESPPINNQGLDHAGTTGSRTARYEDAKFISPLPVHVNLNRNRPDGRETANSDRSSGDVIPANGRTAPCEDVQIISPPSVHEMPNQNRPDERELERANSDRISAYVIPANGRTSLYRVVQIAPPSAVHNEHSRNRPDGIETRNSDCSSGYEEVQTLSLPGYTQLDRN</sequence>
<feature type="compositionally biased region" description="Basic and acidic residues" evidence="1">
    <location>
        <begin position="183"/>
        <end position="198"/>
    </location>
</feature>
<feature type="compositionally biased region" description="Basic and acidic residues" evidence="1">
    <location>
        <begin position="97"/>
        <end position="106"/>
    </location>
</feature>
<keyword evidence="3" id="KW-1185">Reference proteome</keyword>
<feature type="compositionally biased region" description="Polar residues" evidence="1">
    <location>
        <begin position="59"/>
        <end position="75"/>
    </location>
</feature>
<organism evidence="2 3">
    <name type="scientific">Paramuricea clavata</name>
    <name type="common">Red gorgonian</name>
    <name type="synonym">Violescent sea-whip</name>
    <dbReference type="NCBI Taxonomy" id="317549"/>
    <lineage>
        <taxon>Eukaryota</taxon>
        <taxon>Metazoa</taxon>
        <taxon>Cnidaria</taxon>
        <taxon>Anthozoa</taxon>
        <taxon>Octocorallia</taxon>
        <taxon>Malacalcyonacea</taxon>
        <taxon>Plexauridae</taxon>
        <taxon>Paramuricea</taxon>
    </lineage>
</organism>
<protein>
    <submittedName>
        <fullName evidence="2">Uncharacterized protein</fullName>
    </submittedName>
</protein>
<dbReference type="AlphaFoldDB" id="A0A7D9HQH8"/>
<accession>A0A7D9HQH8</accession>
<feature type="region of interest" description="Disordered" evidence="1">
    <location>
        <begin position="131"/>
        <end position="150"/>
    </location>
</feature>
<feature type="region of interest" description="Disordered" evidence="1">
    <location>
        <begin position="1"/>
        <end position="75"/>
    </location>
</feature>